<dbReference type="InterPro" id="IPR013783">
    <property type="entry name" value="Ig-like_fold"/>
</dbReference>
<dbReference type="RefSeq" id="WP_072764560.1">
    <property type="nucleotide sequence ID" value="NZ_FQYX01000013.1"/>
</dbReference>
<dbReference type="Gene3D" id="3.30.565.10">
    <property type="entry name" value="Histidine kinase-like ATPase, C-terminal domain"/>
    <property type="match status" value="1"/>
</dbReference>
<evidence type="ECO:0000256" key="4">
    <source>
        <dbReference type="ARBA" id="ARBA00022679"/>
    </source>
</evidence>
<keyword evidence="4" id="KW-0808">Transferase</keyword>
<dbReference type="CDD" id="cd00075">
    <property type="entry name" value="HATPase"/>
    <property type="match status" value="1"/>
</dbReference>
<dbReference type="SMART" id="SM00387">
    <property type="entry name" value="HATPase_c"/>
    <property type="match status" value="1"/>
</dbReference>
<gene>
    <name evidence="15" type="ORF">SAMN04487911_11373</name>
</gene>
<evidence type="ECO:0000259" key="12">
    <source>
        <dbReference type="PROSITE" id="PS01124"/>
    </source>
</evidence>
<dbReference type="OrthoDB" id="358279at2"/>
<feature type="domain" description="Response regulatory" evidence="14">
    <location>
        <begin position="1129"/>
        <end position="1244"/>
    </location>
</feature>
<evidence type="ECO:0000259" key="13">
    <source>
        <dbReference type="PROSITE" id="PS50109"/>
    </source>
</evidence>
<dbReference type="InterPro" id="IPR018060">
    <property type="entry name" value="HTH_AraC"/>
</dbReference>
<evidence type="ECO:0000256" key="1">
    <source>
        <dbReference type="ARBA" id="ARBA00000085"/>
    </source>
</evidence>
<dbReference type="PROSITE" id="PS50109">
    <property type="entry name" value="HIS_KIN"/>
    <property type="match status" value="1"/>
</dbReference>
<dbReference type="SUPFAM" id="SSF47384">
    <property type="entry name" value="Homodimeric domain of signal transducing histidine kinase"/>
    <property type="match status" value="1"/>
</dbReference>
<evidence type="ECO:0000259" key="14">
    <source>
        <dbReference type="PROSITE" id="PS50110"/>
    </source>
</evidence>
<evidence type="ECO:0000256" key="9">
    <source>
        <dbReference type="ARBA" id="ARBA00023015"/>
    </source>
</evidence>
<dbReference type="Proteomes" id="UP000184231">
    <property type="component" value="Unassembled WGS sequence"/>
</dbReference>
<dbReference type="InterPro" id="IPR011006">
    <property type="entry name" value="CheY-like_superfamily"/>
</dbReference>
<dbReference type="PROSITE" id="PS01124">
    <property type="entry name" value="HTH_ARAC_FAMILY_2"/>
    <property type="match status" value="1"/>
</dbReference>
<dbReference type="InterPro" id="IPR015943">
    <property type="entry name" value="WD40/YVTN_repeat-like_dom_sf"/>
</dbReference>
<dbReference type="InterPro" id="IPR003661">
    <property type="entry name" value="HisK_dim/P_dom"/>
</dbReference>
<dbReference type="InterPro" id="IPR001789">
    <property type="entry name" value="Sig_transdc_resp-reg_receiver"/>
</dbReference>
<dbReference type="SUPFAM" id="SSF63829">
    <property type="entry name" value="Calcium-dependent phosphotriesterase"/>
    <property type="match status" value="2"/>
</dbReference>
<reference evidence="15 16" key="1">
    <citation type="submission" date="2016-11" db="EMBL/GenBank/DDBJ databases">
        <authorList>
            <person name="Jaros S."/>
            <person name="Januszkiewicz K."/>
            <person name="Wedrychowicz H."/>
        </authorList>
    </citation>
    <scope>NUCLEOTIDE SEQUENCE [LARGE SCALE GENOMIC DNA]</scope>
    <source>
        <strain evidence="15 16">CGMCC 1.8863</strain>
    </source>
</reference>
<dbReference type="Gene3D" id="2.60.40.10">
    <property type="entry name" value="Immunoglobulins"/>
    <property type="match status" value="1"/>
</dbReference>
<dbReference type="InterPro" id="IPR003594">
    <property type="entry name" value="HATPase_dom"/>
</dbReference>
<dbReference type="PANTHER" id="PTHR43547:SF2">
    <property type="entry name" value="HYBRID SIGNAL TRANSDUCTION HISTIDINE KINASE C"/>
    <property type="match status" value="1"/>
</dbReference>
<dbReference type="InterPro" id="IPR036890">
    <property type="entry name" value="HATPase_C_sf"/>
</dbReference>
<organism evidence="15 16">
    <name type="scientific">Arenibacter nanhaiticus</name>
    <dbReference type="NCBI Taxonomy" id="558155"/>
    <lineage>
        <taxon>Bacteria</taxon>
        <taxon>Pseudomonadati</taxon>
        <taxon>Bacteroidota</taxon>
        <taxon>Flavobacteriia</taxon>
        <taxon>Flavobacteriales</taxon>
        <taxon>Flavobacteriaceae</taxon>
        <taxon>Arenibacter</taxon>
    </lineage>
</organism>
<evidence type="ECO:0000313" key="15">
    <source>
        <dbReference type="EMBL" id="SHJ19429.1"/>
    </source>
</evidence>
<dbReference type="FunFam" id="2.60.40.10:FF:000791">
    <property type="entry name" value="Two-component system sensor histidine kinase/response regulator"/>
    <property type="match status" value="1"/>
</dbReference>
<dbReference type="CDD" id="cd00082">
    <property type="entry name" value="HisKA"/>
    <property type="match status" value="1"/>
</dbReference>
<dbReference type="Pfam" id="PF00072">
    <property type="entry name" value="Response_reg"/>
    <property type="match status" value="1"/>
</dbReference>
<dbReference type="PROSITE" id="PS50110">
    <property type="entry name" value="RESPONSE_REGULATORY"/>
    <property type="match status" value="1"/>
</dbReference>
<evidence type="ECO:0000256" key="10">
    <source>
        <dbReference type="ARBA" id="ARBA00023163"/>
    </source>
</evidence>
<dbReference type="GO" id="GO:0005524">
    <property type="term" value="F:ATP binding"/>
    <property type="evidence" value="ECO:0007669"/>
    <property type="project" value="UniProtKB-KW"/>
</dbReference>
<dbReference type="SMART" id="SM00388">
    <property type="entry name" value="HisKA"/>
    <property type="match status" value="1"/>
</dbReference>
<keyword evidence="6 15" id="KW-0418">Kinase</keyword>
<feature type="domain" description="Histidine kinase" evidence="13">
    <location>
        <begin position="851"/>
        <end position="1076"/>
    </location>
</feature>
<evidence type="ECO:0000256" key="3">
    <source>
        <dbReference type="ARBA" id="ARBA00022553"/>
    </source>
</evidence>
<dbReference type="STRING" id="558155.SAMN04487911_11373"/>
<dbReference type="CDD" id="cd17574">
    <property type="entry name" value="REC_OmpR"/>
    <property type="match status" value="1"/>
</dbReference>
<sequence length="1387" mass="158699">MKLRNHLLFLFFNLIISSVFGQIESREQKTLKFKHFSIAEGLSQSSVLEILQDNKGFLWFGTRDGLNKYDGHSFKTYRHNSVDPYSISNSYIRSLFQDEEGTLWVGTNYGLNKYLSEEDRFERISLPSNRSSVANTEIWDIVSDGNGNLWLGTNYGLEKFNVNSGEFVSFQTEKNNFKENTITKIRSLLVTTDGTLWICNLNNIDVYNSETNHFKKYYYPKDKKTEINMNYIPVLFEDQNKNLWLGDNNGLSLFNKERDKFESFRIASSGLNQITDEIRSLEQDYLGNLWVGTYNGLYVINKDLNLISHYVHDENDPTSLSQNSIYKILQDTKGDLWIGTYAGGINYYDRSYDLFKGISSGANRTKLNYKVTSSIIEDEEQNLWIATEGGGINFMNRETGLFTYYKHNEKDPRSLSTDNVKAMIQTRSGNFWIGTHDGGLNFLDPKKKPFNFKKYKNIPGDSTSLSNNRVISLFEDHKNNIWIGTSGGGLNVFDNQKKSFHRIKDSDDVLGTIIYTIAKTSDKDVLLVGGSNGLAKINLLSQTIVPVIYKKDEQDAYNISAVLSVYQDPKNNIWIGTEGDGLYYYDAEIKRSVKYGRTSGLPNEVVYGILPDDLNNLWVSTNNGLSRLNLASFQFKNFDVSDGLLGNEFNYGSYTKLANEDLVFGGTNGLNYFNPDDLVENAFIPPVKITAMHVNNKPFVDGDFSRESIKLKYNQNDFNFNFVALSYSQPSKNQYAYKLEGFDEEWIYIGNNRSATYTNLDHGDYVFKVKASNSDGLWNEKGTSIIIKILPAPWETWWAYLIYAILLVAAILAIRRYSLIRMHEKNELKQERLEKERIEEINQMKLRLFTNISHDFRTPLTLIIGPLERMLSNKSGDSFVQRQHEIMHRNASVLLQLINQLLDFRKSDSGKLQLQASKENIVPFIENIKLSFEELARIREIEYSFEPFSDTIELWFDKINLKKIIFNLLSNAFKFTPDKGKITITLSLVTKRKRKGTPTEFLKLVVEDNGKGIPKKNQKFIFDRFFQLGQDENTRSGTGIGLALTKSLVELHQGTIKAKSKVGQGTAFVVLLPMGKDHLNEDQIISNTEEELGSSSQYFNKPSFLVNELIEEEIKEEEASTTVDTVSATILLVEDNMEVRAFIKTIFESNYNILEAENGASAVEIANNQKVDLIISDVMMPVMDGVELCNRIKSNITTSHIPVLLLTAKTSEEAQKTGFTTGADAYITKPFDANLLELRVNNILNSRKFLIDKFKKDIILEPKELTATSPDELFLQKAIKLVEENISNQEFTINDFIMEMNMSRSALYRKLKALTNQSITEFIRTVKLKRAGQLILQSQLNISEIAFDLGFNDLKHFRKSFQKVFNELPSEYRLNHSERKTEKSHIS</sequence>
<dbReference type="GO" id="GO:0043565">
    <property type="term" value="F:sequence-specific DNA binding"/>
    <property type="evidence" value="ECO:0007669"/>
    <property type="project" value="InterPro"/>
</dbReference>
<keyword evidence="9" id="KW-0805">Transcription regulation</keyword>
<feature type="domain" description="HTH araC/xylS-type" evidence="12">
    <location>
        <begin position="1276"/>
        <end position="1375"/>
    </location>
</feature>
<proteinExistence type="predicted"/>
<dbReference type="SUPFAM" id="SSF52172">
    <property type="entry name" value="CheY-like"/>
    <property type="match status" value="1"/>
</dbReference>
<dbReference type="InterPro" id="IPR009057">
    <property type="entry name" value="Homeodomain-like_sf"/>
</dbReference>
<dbReference type="Gene3D" id="3.40.50.2300">
    <property type="match status" value="1"/>
</dbReference>
<dbReference type="EC" id="2.7.13.3" evidence="2"/>
<dbReference type="InterPro" id="IPR004358">
    <property type="entry name" value="Sig_transdc_His_kin-like_C"/>
</dbReference>
<dbReference type="EMBL" id="FQYX01000013">
    <property type="protein sequence ID" value="SHJ19429.1"/>
    <property type="molecule type" value="Genomic_DNA"/>
</dbReference>
<dbReference type="InterPro" id="IPR036097">
    <property type="entry name" value="HisK_dim/P_sf"/>
</dbReference>
<dbReference type="SUPFAM" id="SSF46689">
    <property type="entry name" value="Homeodomain-like"/>
    <property type="match status" value="1"/>
</dbReference>
<dbReference type="Pfam" id="PF02518">
    <property type="entry name" value="HATPase_c"/>
    <property type="match status" value="1"/>
</dbReference>
<evidence type="ECO:0000256" key="8">
    <source>
        <dbReference type="ARBA" id="ARBA00023012"/>
    </source>
</evidence>
<dbReference type="Pfam" id="PF07494">
    <property type="entry name" value="Reg_prop"/>
    <property type="match status" value="9"/>
</dbReference>
<dbReference type="GO" id="GO:0000155">
    <property type="term" value="F:phosphorelay sensor kinase activity"/>
    <property type="evidence" value="ECO:0007669"/>
    <property type="project" value="InterPro"/>
</dbReference>
<dbReference type="InterPro" id="IPR005467">
    <property type="entry name" value="His_kinase_dom"/>
</dbReference>
<dbReference type="InterPro" id="IPR011110">
    <property type="entry name" value="Reg_prop"/>
</dbReference>
<dbReference type="Gene3D" id="1.10.10.60">
    <property type="entry name" value="Homeodomain-like"/>
    <property type="match status" value="1"/>
</dbReference>
<protein>
    <recommendedName>
        <fullName evidence="2">histidine kinase</fullName>
        <ecNumber evidence="2">2.7.13.3</ecNumber>
    </recommendedName>
</protein>
<keyword evidence="16" id="KW-1185">Reference proteome</keyword>
<evidence type="ECO:0000256" key="7">
    <source>
        <dbReference type="ARBA" id="ARBA00022840"/>
    </source>
</evidence>
<dbReference type="SUPFAM" id="SSF55874">
    <property type="entry name" value="ATPase domain of HSP90 chaperone/DNA topoisomerase II/histidine kinase"/>
    <property type="match status" value="1"/>
</dbReference>
<dbReference type="Pfam" id="PF12833">
    <property type="entry name" value="HTH_18"/>
    <property type="match status" value="1"/>
</dbReference>
<evidence type="ECO:0000256" key="2">
    <source>
        <dbReference type="ARBA" id="ARBA00012438"/>
    </source>
</evidence>
<name>A0A1M6HBD1_9FLAO</name>
<evidence type="ECO:0000313" key="16">
    <source>
        <dbReference type="Proteomes" id="UP000184231"/>
    </source>
</evidence>
<feature type="modified residue" description="4-aspartylphosphate" evidence="11">
    <location>
        <position position="1177"/>
    </location>
</feature>
<dbReference type="GO" id="GO:0003700">
    <property type="term" value="F:DNA-binding transcription factor activity"/>
    <property type="evidence" value="ECO:0007669"/>
    <property type="project" value="InterPro"/>
</dbReference>
<accession>A0A1M6HBD1</accession>
<dbReference type="FunFam" id="3.40.50.2300:FF:000138">
    <property type="entry name" value="Two-component system sensor histidine kinase/response regulator"/>
    <property type="match status" value="1"/>
</dbReference>
<dbReference type="FunFam" id="1.10.287.130:FF:000034">
    <property type="entry name" value="Two-component system sensor histidine kinase/response regulator"/>
    <property type="match status" value="1"/>
</dbReference>
<dbReference type="PANTHER" id="PTHR43547">
    <property type="entry name" value="TWO-COMPONENT HISTIDINE KINASE"/>
    <property type="match status" value="1"/>
</dbReference>
<dbReference type="PRINTS" id="PR00344">
    <property type="entry name" value="BCTRLSENSOR"/>
</dbReference>
<keyword evidence="10" id="KW-0804">Transcription</keyword>
<dbReference type="SMART" id="SM00448">
    <property type="entry name" value="REC"/>
    <property type="match status" value="1"/>
</dbReference>
<dbReference type="Pfam" id="PF00512">
    <property type="entry name" value="HisKA"/>
    <property type="match status" value="1"/>
</dbReference>
<dbReference type="Gene3D" id="1.10.287.130">
    <property type="match status" value="1"/>
</dbReference>
<comment type="catalytic activity">
    <reaction evidence="1">
        <text>ATP + protein L-histidine = ADP + protein N-phospho-L-histidine.</text>
        <dbReference type="EC" id="2.7.13.3"/>
    </reaction>
</comment>
<keyword evidence="8" id="KW-0902">Two-component regulatory system</keyword>
<evidence type="ECO:0000256" key="6">
    <source>
        <dbReference type="ARBA" id="ARBA00022777"/>
    </source>
</evidence>
<dbReference type="Gene3D" id="2.130.10.10">
    <property type="entry name" value="YVTN repeat-like/Quinoprotein amine dehydrogenase"/>
    <property type="match status" value="2"/>
</dbReference>
<evidence type="ECO:0000256" key="11">
    <source>
        <dbReference type="PROSITE-ProRule" id="PRU00169"/>
    </source>
</evidence>
<evidence type="ECO:0000256" key="5">
    <source>
        <dbReference type="ARBA" id="ARBA00022741"/>
    </source>
</evidence>
<dbReference type="Pfam" id="PF07495">
    <property type="entry name" value="Y_Y_Y"/>
    <property type="match status" value="1"/>
</dbReference>
<dbReference type="SMART" id="SM00342">
    <property type="entry name" value="HTH_ARAC"/>
    <property type="match status" value="1"/>
</dbReference>
<keyword evidence="3 11" id="KW-0597">Phosphoprotein</keyword>
<keyword evidence="7" id="KW-0067">ATP-binding</keyword>
<dbReference type="InterPro" id="IPR011123">
    <property type="entry name" value="Y_Y_Y"/>
</dbReference>
<dbReference type="FunFam" id="3.30.565.10:FF:000037">
    <property type="entry name" value="Hybrid sensor histidine kinase/response regulator"/>
    <property type="match status" value="1"/>
</dbReference>
<keyword evidence="5" id="KW-0547">Nucleotide-binding</keyword>